<reference evidence="1 2" key="1">
    <citation type="submission" date="2015-07" db="EMBL/GenBank/DDBJ databases">
        <title>The genome of Dufourea novaeangliae.</title>
        <authorList>
            <person name="Pan H."/>
            <person name="Kapheim K."/>
        </authorList>
    </citation>
    <scope>NUCLEOTIDE SEQUENCE [LARGE SCALE GENOMIC DNA]</scope>
    <source>
        <strain evidence="1">0120121106</strain>
        <tissue evidence="1">Whole body</tissue>
    </source>
</reference>
<dbReference type="EMBL" id="KQ434851">
    <property type="protein sequence ID" value="KZC08606.1"/>
    <property type="molecule type" value="Genomic_DNA"/>
</dbReference>
<organism evidence="1 2">
    <name type="scientific">Dufourea novaeangliae</name>
    <name type="common">Sweat bee</name>
    <dbReference type="NCBI Taxonomy" id="178035"/>
    <lineage>
        <taxon>Eukaryota</taxon>
        <taxon>Metazoa</taxon>
        <taxon>Ecdysozoa</taxon>
        <taxon>Arthropoda</taxon>
        <taxon>Hexapoda</taxon>
        <taxon>Insecta</taxon>
        <taxon>Pterygota</taxon>
        <taxon>Neoptera</taxon>
        <taxon>Endopterygota</taxon>
        <taxon>Hymenoptera</taxon>
        <taxon>Apocrita</taxon>
        <taxon>Aculeata</taxon>
        <taxon>Apoidea</taxon>
        <taxon>Anthophila</taxon>
        <taxon>Halictidae</taxon>
        <taxon>Rophitinae</taxon>
        <taxon>Dufourea</taxon>
    </lineage>
</organism>
<dbReference type="Proteomes" id="UP000076502">
    <property type="component" value="Unassembled WGS sequence"/>
</dbReference>
<protein>
    <submittedName>
        <fullName evidence="1">Uncharacterized protein</fullName>
    </submittedName>
</protein>
<evidence type="ECO:0000313" key="2">
    <source>
        <dbReference type="Proteomes" id="UP000076502"/>
    </source>
</evidence>
<accession>A0A154P9J4</accession>
<proteinExistence type="predicted"/>
<sequence>MNGNDISRLSYKELQALALRYRVPGNIKKKLLVKVLQAAKGGNENEVGRLLQDLKQNRRRKVRKVKSGKILGLTSTPLHSPDYVMADDYYCPQQQPPYQWVGAEEEIVSRDDDNRITHYEEFKQFLLKRIQRDFQTYDANNNQIQDSNIVDLRTATVSSDVQKDPLDNINCTRSNIIAVNNADSFVYQPNDHVEYQTLEDTNNNVQGSILLKKMLQAPVGANLGEIASPVIGGYRLWTMDQYQSNNLLDNSDTLTAESDNEDNEENFESNTECYGLLSGIKEEYLLNEPTFVRNVEEIGQQISNVLTNEHVNQYKYSSTNVDMHQDYDNWTITNVMDAAQANCASADVESSKIFQTMYYDNIGTDSLNKPISNEGLTCQYRMTENAHTYNSNQNLLNLNATEENSCYETNIIPSAQSDSSNTYYLQNLIKYSSESNAEYLQNTHSFSNANINQDTYTSTISQAFSNNNHYHSHLPYEYPGSYNNQGNIPLAGTLEQQTQNCSSTVQSESNINKNISSTVDKVQTNGILNPFWPKKCSKIPADPILENILNLISTKRIDLSKLDQTSCVYCYIAPIATHRPVSSNATCSQKEKFVAEFRQHSFSPYWLLYNDTSCGMRMANLQTKFGETTAYDTRILRTSTPNSNSDLRESIAESEDSIPEIWTQNYTNYETIAEKDANICEDLNVEDTDCLFSVINTEPLVNQVDDVSKSQTQ</sequence>
<dbReference type="AlphaFoldDB" id="A0A154P9J4"/>
<keyword evidence="2" id="KW-1185">Reference proteome</keyword>
<dbReference type="OrthoDB" id="7693269at2759"/>
<evidence type="ECO:0000313" key="1">
    <source>
        <dbReference type="EMBL" id="KZC08606.1"/>
    </source>
</evidence>
<gene>
    <name evidence="1" type="ORF">WN55_11261</name>
</gene>
<name>A0A154P9J4_DUFNO</name>